<keyword evidence="4" id="KW-1185">Reference proteome</keyword>
<dbReference type="InterPro" id="IPR001849">
    <property type="entry name" value="PH_domain"/>
</dbReference>
<gene>
    <name evidence="3" type="ORF">SCF082_LOCUS3764</name>
</gene>
<dbReference type="Gene3D" id="2.30.29.30">
    <property type="entry name" value="Pleckstrin-homology domain (PH domain)/Phosphotyrosine-binding domain (PTB)"/>
    <property type="match status" value="1"/>
</dbReference>
<dbReference type="GO" id="GO:0000502">
    <property type="term" value="C:proteasome complex"/>
    <property type="evidence" value="ECO:0007669"/>
    <property type="project" value="UniProtKB-KW"/>
</dbReference>
<keyword evidence="3" id="KW-0647">Proteasome</keyword>
<accession>A0ABP0HUY8</accession>
<reference evidence="3 4" key="1">
    <citation type="submission" date="2024-02" db="EMBL/GenBank/DDBJ databases">
        <authorList>
            <person name="Chen Y."/>
            <person name="Shah S."/>
            <person name="Dougan E. K."/>
            <person name="Thang M."/>
            <person name="Chan C."/>
        </authorList>
    </citation>
    <scope>NUCLEOTIDE SEQUENCE [LARGE SCALE GENOMIC DNA]</scope>
</reference>
<feature type="region of interest" description="Disordered" evidence="1">
    <location>
        <begin position="187"/>
        <end position="232"/>
    </location>
</feature>
<evidence type="ECO:0000313" key="4">
    <source>
        <dbReference type="Proteomes" id="UP001642464"/>
    </source>
</evidence>
<feature type="domain" description="PH" evidence="2">
    <location>
        <begin position="3"/>
        <end position="127"/>
    </location>
</feature>
<organism evidence="3 4">
    <name type="scientific">Durusdinium trenchii</name>
    <dbReference type="NCBI Taxonomy" id="1381693"/>
    <lineage>
        <taxon>Eukaryota</taxon>
        <taxon>Sar</taxon>
        <taxon>Alveolata</taxon>
        <taxon>Dinophyceae</taxon>
        <taxon>Suessiales</taxon>
        <taxon>Symbiodiniaceae</taxon>
        <taxon>Durusdinium</taxon>
    </lineage>
</organism>
<dbReference type="PROSITE" id="PS50003">
    <property type="entry name" value="PH_DOMAIN"/>
    <property type="match status" value="1"/>
</dbReference>
<evidence type="ECO:0000256" key="1">
    <source>
        <dbReference type="SAM" id="MobiDB-lite"/>
    </source>
</evidence>
<dbReference type="SUPFAM" id="SSF50729">
    <property type="entry name" value="PH domain-like"/>
    <property type="match status" value="1"/>
</dbReference>
<sequence length="232" mass="26299">MECPSHAAWLAFRSPEDEEAGCWQHRWVVLQHSGVLTLFQDESCKRSIGRLELQPNARVLTFADPRAPNLAAKLRGHRPHGFLLELNPLDAEDYALPSGEFRQLLMFEAADAEELEAWLEVFSRRQAMLQVPVASQLPFAENAREHLLPTSNAHEFDIDDFSDYEDDTHARASSLHALDKKDWTSPTARRVYSRPRRGPARSPIMKGETSGDEAKTSCSSHAEVMQEDEDVY</sequence>
<protein>
    <submittedName>
        <fullName evidence="3">26S proteasome non-ATPase regulatory subunit 10</fullName>
    </submittedName>
</protein>
<evidence type="ECO:0000259" key="2">
    <source>
        <dbReference type="PROSITE" id="PS50003"/>
    </source>
</evidence>
<dbReference type="EMBL" id="CAXAMM010001936">
    <property type="protein sequence ID" value="CAK8994030.1"/>
    <property type="molecule type" value="Genomic_DNA"/>
</dbReference>
<comment type="caution">
    <text evidence="3">The sequence shown here is derived from an EMBL/GenBank/DDBJ whole genome shotgun (WGS) entry which is preliminary data.</text>
</comment>
<name>A0ABP0HUY8_9DINO</name>
<proteinExistence type="predicted"/>
<dbReference type="InterPro" id="IPR011993">
    <property type="entry name" value="PH-like_dom_sf"/>
</dbReference>
<dbReference type="Proteomes" id="UP001642464">
    <property type="component" value="Unassembled WGS sequence"/>
</dbReference>
<evidence type="ECO:0000313" key="3">
    <source>
        <dbReference type="EMBL" id="CAK8994030.1"/>
    </source>
</evidence>